<evidence type="ECO:0000313" key="2">
    <source>
        <dbReference type="Proteomes" id="UP001163707"/>
    </source>
</evidence>
<name>A0AAE9TDV0_BACCE</name>
<accession>A0AAE9TDV0</accession>
<keyword evidence="1" id="KW-0614">Plasmid</keyword>
<organism evidence="1 2">
    <name type="scientific">Bacillus cereus</name>
    <dbReference type="NCBI Taxonomy" id="1396"/>
    <lineage>
        <taxon>Bacteria</taxon>
        <taxon>Bacillati</taxon>
        <taxon>Bacillota</taxon>
        <taxon>Bacilli</taxon>
        <taxon>Bacillales</taxon>
        <taxon>Bacillaceae</taxon>
        <taxon>Bacillus</taxon>
        <taxon>Bacillus cereus group</taxon>
    </lineage>
</organism>
<geneLocation type="plasmid" evidence="1 2">
    <name>p1</name>
</geneLocation>
<protein>
    <submittedName>
        <fullName evidence="1">Uncharacterized protein</fullName>
    </submittedName>
</protein>
<dbReference type="EMBL" id="CP109873">
    <property type="protein sequence ID" value="UYW71987.1"/>
    <property type="molecule type" value="Genomic_DNA"/>
</dbReference>
<reference evidence="1" key="1">
    <citation type="submission" date="2023-02" db="EMBL/GenBank/DDBJ databases">
        <title>Complete Genome Sequence of Bacillus cereus sensu lato isolate BC38B from pepper closely related to the Bacillus anthracis clade.</title>
        <authorList>
            <person name="Abdelli M."/>
            <person name="Cerar Kisek T."/>
            <person name="Falaise C."/>
            <person name="Cumont A."/>
            <person name="Giraud M."/>
            <person name="Chatoux J."/>
            <person name="Rogee S."/>
            <person name="Dadvisard M."/>
            <person name="Larigauderie G."/>
            <person name="Raynaud F."/>
            <person name="Godic Torkar K."/>
            <person name="Ramisse V."/>
        </authorList>
    </citation>
    <scope>NUCLEOTIDE SEQUENCE</scope>
    <source>
        <strain evidence="1">BC38B</strain>
        <plasmid evidence="1">p1</plasmid>
    </source>
</reference>
<evidence type="ECO:0000313" key="1">
    <source>
        <dbReference type="EMBL" id="UYW71987.1"/>
    </source>
</evidence>
<proteinExistence type="predicted"/>
<sequence>MDRTYDFSKNRIQKVLEASKIKLSTVISDIFGVSGRKLLEHLIPKGHINQTEVEQNIHGRMAHKAERITESLFGRLTEHQIFLIKHLWMHITYL</sequence>
<dbReference type="RefSeq" id="WP_264459914.1">
    <property type="nucleotide sequence ID" value="NZ_CP109873.2"/>
</dbReference>
<gene>
    <name evidence="1" type="ORF">OK229_28540</name>
</gene>
<dbReference type="Proteomes" id="UP001163707">
    <property type="component" value="Plasmid p1"/>
</dbReference>
<dbReference type="AlphaFoldDB" id="A0AAE9TDV0"/>